<keyword evidence="1" id="KW-0040">ANK repeat</keyword>
<dbReference type="PROSITE" id="PS50297">
    <property type="entry name" value="ANK_REP_REGION"/>
    <property type="match status" value="1"/>
</dbReference>
<sequence>MCPFCNPKSMSCALKQEPEFVDFLQDDETALHCAASRGHVECLQSLLDAGAPVDAADQVCNFLVLL</sequence>
<dbReference type="SUPFAM" id="SSF48403">
    <property type="entry name" value="Ankyrin repeat"/>
    <property type="match status" value="1"/>
</dbReference>
<feature type="repeat" description="ANK" evidence="1">
    <location>
        <begin position="26"/>
        <end position="58"/>
    </location>
</feature>
<gene>
    <name evidence="2" type="ORF">GPUH_LOCUS20927</name>
</gene>
<dbReference type="AlphaFoldDB" id="A0A183EIY6"/>
<name>A0A183EIY6_9BILA</name>
<dbReference type="EMBL" id="UYRT01091473">
    <property type="protein sequence ID" value="VDN37128.1"/>
    <property type="molecule type" value="Genomic_DNA"/>
</dbReference>
<evidence type="ECO:0000313" key="3">
    <source>
        <dbReference type="Proteomes" id="UP000271098"/>
    </source>
</evidence>
<dbReference type="WBParaSite" id="GPUH_0002095201-mRNA-1">
    <property type="protein sequence ID" value="GPUH_0002095201-mRNA-1"/>
    <property type="gene ID" value="GPUH_0002095201"/>
</dbReference>
<evidence type="ECO:0000256" key="1">
    <source>
        <dbReference type="PROSITE-ProRule" id="PRU00023"/>
    </source>
</evidence>
<dbReference type="InterPro" id="IPR036770">
    <property type="entry name" value="Ankyrin_rpt-contain_sf"/>
</dbReference>
<dbReference type="OrthoDB" id="10258888at2759"/>
<accession>A0A183EIY6</accession>
<dbReference type="SMART" id="SM00248">
    <property type="entry name" value="ANK"/>
    <property type="match status" value="1"/>
</dbReference>
<evidence type="ECO:0000313" key="2">
    <source>
        <dbReference type="EMBL" id="VDN37128.1"/>
    </source>
</evidence>
<evidence type="ECO:0000313" key="4">
    <source>
        <dbReference type="WBParaSite" id="GPUH_0002095201-mRNA-1"/>
    </source>
</evidence>
<dbReference type="PROSITE" id="PS50088">
    <property type="entry name" value="ANK_REPEAT"/>
    <property type="match status" value="1"/>
</dbReference>
<dbReference type="InterPro" id="IPR002110">
    <property type="entry name" value="Ankyrin_rpt"/>
</dbReference>
<organism evidence="4">
    <name type="scientific">Gongylonema pulchrum</name>
    <dbReference type="NCBI Taxonomy" id="637853"/>
    <lineage>
        <taxon>Eukaryota</taxon>
        <taxon>Metazoa</taxon>
        <taxon>Ecdysozoa</taxon>
        <taxon>Nematoda</taxon>
        <taxon>Chromadorea</taxon>
        <taxon>Rhabditida</taxon>
        <taxon>Spirurina</taxon>
        <taxon>Spiruromorpha</taxon>
        <taxon>Spiruroidea</taxon>
        <taxon>Gongylonematidae</taxon>
        <taxon>Gongylonema</taxon>
    </lineage>
</organism>
<dbReference type="Proteomes" id="UP000271098">
    <property type="component" value="Unassembled WGS sequence"/>
</dbReference>
<dbReference type="Pfam" id="PF00023">
    <property type="entry name" value="Ank"/>
    <property type="match status" value="1"/>
</dbReference>
<proteinExistence type="predicted"/>
<keyword evidence="3" id="KW-1185">Reference proteome</keyword>
<dbReference type="Gene3D" id="1.25.40.20">
    <property type="entry name" value="Ankyrin repeat-containing domain"/>
    <property type="match status" value="1"/>
</dbReference>
<protein>
    <submittedName>
        <fullName evidence="4">ANK_REP_REGION domain-containing protein</fullName>
    </submittedName>
</protein>
<reference evidence="2 3" key="2">
    <citation type="submission" date="2018-11" db="EMBL/GenBank/DDBJ databases">
        <authorList>
            <consortium name="Pathogen Informatics"/>
        </authorList>
    </citation>
    <scope>NUCLEOTIDE SEQUENCE [LARGE SCALE GENOMIC DNA]</scope>
</reference>
<reference evidence="4" key="1">
    <citation type="submission" date="2016-06" db="UniProtKB">
        <authorList>
            <consortium name="WormBaseParasite"/>
        </authorList>
    </citation>
    <scope>IDENTIFICATION</scope>
</reference>